<keyword evidence="4 7" id="KW-0689">Ribosomal protein</keyword>
<dbReference type="CDD" id="cd00432">
    <property type="entry name" value="Ribosomal_L18_L5e"/>
    <property type="match status" value="1"/>
</dbReference>
<protein>
    <recommendedName>
        <fullName evidence="6 7">Large ribosomal subunit protein uL18</fullName>
    </recommendedName>
</protein>
<dbReference type="InterPro" id="IPR057268">
    <property type="entry name" value="Ribosomal_L18"/>
</dbReference>
<evidence type="ECO:0000256" key="4">
    <source>
        <dbReference type="ARBA" id="ARBA00022980"/>
    </source>
</evidence>
<evidence type="ECO:0000256" key="7">
    <source>
        <dbReference type="HAMAP-Rule" id="MF_01337"/>
    </source>
</evidence>
<dbReference type="GO" id="GO:0022625">
    <property type="term" value="C:cytosolic large ribosomal subunit"/>
    <property type="evidence" value="ECO:0007669"/>
    <property type="project" value="TreeGrafter"/>
</dbReference>
<comment type="function">
    <text evidence="7">This is one of the proteins that bind and probably mediate the attachment of the 5S RNA into the large ribosomal subunit, where it forms part of the central protuberance.</text>
</comment>
<evidence type="ECO:0000313" key="8">
    <source>
        <dbReference type="EMBL" id="QCI23464.1"/>
    </source>
</evidence>
<keyword evidence="2 7" id="KW-0699">rRNA-binding</keyword>
<evidence type="ECO:0000313" key="9">
    <source>
        <dbReference type="Proteomes" id="UP000298566"/>
    </source>
</evidence>
<accession>A0A4D6YBT1</accession>
<dbReference type="HAMAP" id="MF_01337_B">
    <property type="entry name" value="Ribosomal_uL18_B"/>
    <property type="match status" value="1"/>
</dbReference>
<dbReference type="PANTHER" id="PTHR12899">
    <property type="entry name" value="39S RIBOSOMAL PROTEIN L18, MITOCHONDRIAL"/>
    <property type="match status" value="1"/>
</dbReference>
<sequence>MLLVNKKKVRIRRATKTRCKLKLLKSVRLVVHRTPKHIYAQIISPRNFLVLVVASTLEKKLSSLVKYTGNKEAATIVGKVIAERALKSGIRNVSFDRSGFQYHGRIKALADAAREAGLNF</sequence>
<dbReference type="FunFam" id="3.30.420.100:FF:000001">
    <property type="entry name" value="50S ribosomal protein L18"/>
    <property type="match status" value="1"/>
</dbReference>
<dbReference type="RefSeq" id="WP_158336677.1">
    <property type="nucleotide sequence ID" value="NZ_CP033004.1"/>
</dbReference>
<keyword evidence="5 7" id="KW-0687">Ribonucleoprotein</keyword>
<evidence type="ECO:0000256" key="3">
    <source>
        <dbReference type="ARBA" id="ARBA00022884"/>
    </source>
</evidence>
<dbReference type="Pfam" id="PF00861">
    <property type="entry name" value="Ribosomal_L18p"/>
    <property type="match status" value="1"/>
</dbReference>
<evidence type="ECO:0000256" key="1">
    <source>
        <dbReference type="ARBA" id="ARBA00007116"/>
    </source>
</evidence>
<gene>
    <name evidence="7" type="primary">rplR</name>
    <name evidence="8" type="ORF">D9V73_02370</name>
</gene>
<organism evidence="8 9">
    <name type="scientific">Buchnera aphidicola subsp. Melaphis rhois</name>
    <dbReference type="NCBI Taxonomy" id="118103"/>
    <lineage>
        <taxon>Bacteria</taxon>
        <taxon>Pseudomonadati</taxon>
        <taxon>Pseudomonadota</taxon>
        <taxon>Gammaproteobacteria</taxon>
        <taxon>Enterobacterales</taxon>
        <taxon>Erwiniaceae</taxon>
        <taxon>Buchnera</taxon>
    </lineage>
</organism>
<dbReference type="EMBL" id="CP033004">
    <property type="protein sequence ID" value="QCI23464.1"/>
    <property type="molecule type" value="Genomic_DNA"/>
</dbReference>
<proteinExistence type="inferred from homology"/>
<comment type="subunit">
    <text evidence="7">Part of the 50S ribosomal subunit; part of the 5S rRNA/L5/L18/L25 subcomplex. Contacts the 5S and 23S rRNAs.</text>
</comment>
<reference evidence="8 9" key="1">
    <citation type="submission" date="2018-10" db="EMBL/GenBank/DDBJ databases">
        <title>Comparative functional genomics of the obligate endosymbiont Buchnera aphidicola.</title>
        <authorList>
            <person name="Chong R.A."/>
        </authorList>
    </citation>
    <scope>NUCLEOTIDE SEQUENCE [LARGE SCALE GENOMIC DNA]</scope>
    <source>
        <strain evidence="8 9">Mrh</strain>
    </source>
</reference>
<name>A0A4D6YBT1_BUCMH</name>
<dbReference type="SUPFAM" id="SSF53137">
    <property type="entry name" value="Translational machinery components"/>
    <property type="match status" value="1"/>
</dbReference>
<dbReference type="AlphaFoldDB" id="A0A4D6YBT1"/>
<evidence type="ECO:0000256" key="6">
    <source>
        <dbReference type="ARBA" id="ARBA00035197"/>
    </source>
</evidence>
<dbReference type="InterPro" id="IPR004389">
    <property type="entry name" value="Ribosomal_uL18_bac-type"/>
</dbReference>
<dbReference type="NCBIfam" id="TIGR00060">
    <property type="entry name" value="L18_bact"/>
    <property type="match status" value="1"/>
</dbReference>
<keyword evidence="3 7" id="KW-0694">RNA-binding</keyword>
<dbReference type="Gene3D" id="3.30.420.100">
    <property type="match status" value="1"/>
</dbReference>
<dbReference type="GO" id="GO:0006412">
    <property type="term" value="P:translation"/>
    <property type="evidence" value="ECO:0007669"/>
    <property type="project" value="UniProtKB-UniRule"/>
</dbReference>
<evidence type="ECO:0000256" key="2">
    <source>
        <dbReference type="ARBA" id="ARBA00022730"/>
    </source>
</evidence>
<dbReference type="GO" id="GO:0003735">
    <property type="term" value="F:structural constituent of ribosome"/>
    <property type="evidence" value="ECO:0007669"/>
    <property type="project" value="InterPro"/>
</dbReference>
<dbReference type="OrthoDB" id="9810939at2"/>
<comment type="similarity">
    <text evidence="1 7">Belongs to the universal ribosomal protein uL18 family.</text>
</comment>
<dbReference type="Proteomes" id="UP000298566">
    <property type="component" value="Chromosome"/>
</dbReference>
<dbReference type="GO" id="GO:0008097">
    <property type="term" value="F:5S rRNA binding"/>
    <property type="evidence" value="ECO:0007669"/>
    <property type="project" value="TreeGrafter"/>
</dbReference>
<dbReference type="InterPro" id="IPR005484">
    <property type="entry name" value="Ribosomal_uL18_bac/plant/anim"/>
</dbReference>
<dbReference type="PANTHER" id="PTHR12899:SF3">
    <property type="entry name" value="LARGE RIBOSOMAL SUBUNIT PROTEIN UL18M"/>
    <property type="match status" value="1"/>
</dbReference>
<evidence type="ECO:0000256" key="5">
    <source>
        <dbReference type="ARBA" id="ARBA00023274"/>
    </source>
</evidence>